<dbReference type="RefSeq" id="WP_244784622.1">
    <property type="nucleotide sequence ID" value="NZ_CP091508.1"/>
</dbReference>
<reference evidence="1 2" key="1">
    <citation type="journal article" date="2022" name="Res Sq">
        <title>Evolution of multicellular longitudinally dividing oral cavity symbionts (Neisseriaceae).</title>
        <authorList>
            <person name="Nyongesa S."/>
            <person name="Weber P."/>
            <person name="Bernet E."/>
            <person name="Pullido F."/>
            <person name="Nieckarz M."/>
            <person name="Delaby M."/>
            <person name="Nieves C."/>
            <person name="Viehboeck T."/>
            <person name="Krause N."/>
            <person name="Rivera-Millot A."/>
            <person name="Nakamura A."/>
            <person name="Vischer N."/>
            <person name="VanNieuwenhze M."/>
            <person name="Brun Y."/>
            <person name="Cava F."/>
            <person name="Bulgheresi S."/>
            <person name="Veyrier F."/>
        </authorList>
    </citation>
    <scope>NUCLEOTIDE SEQUENCE [LARGE SCALE GENOMIC DNA]</scope>
    <source>
        <strain evidence="1 2">CCUG 63373m</strain>
    </source>
</reference>
<dbReference type="EMBL" id="CP091508">
    <property type="protein sequence ID" value="UOO81464.1"/>
    <property type="molecule type" value="Genomic_DNA"/>
</dbReference>
<name>A0ABY4DRV2_9NEIS</name>
<gene>
    <name evidence="1" type="ORF">LVJ83_10985</name>
</gene>
<protein>
    <submittedName>
        <fullName evidence="1">Uncharacterized protein</fullName>
    </submittedName>
</protein>
<proteinExistence type="predicted"/>
<keyword evidence="2" id="KW-1185">Reference proteome</keyword>
<organism evidence="1 2">
    <name type="scientific">Uruburuella testudinis</name>
    <dbReference type="NCBI Taxonomy" id="1282863"/>
    <lineage>
        <taxon>Bacteria</taxon>
        <taxon>Pseudomonadati</taxon>
        <taxon>Pseudomonadota</taxon>
        <taxon>Betaproteobacteria</taxon>
        <taxon>Neisseriales</taxon>
        <taxon>Neisseriaceae</taxon>
        <taxon>Uruburuella</taxon>
    </lineage>
</organism>
<accession>A0ABY4DRV2</accession>
<evidence type="ECO:0000313" key="2">
    <source>
        <dbReference type="Proteomes" id="UP000829817"/>
    </source>
</evidence>
<dbReference type="Proteomes" id="UP000829817">
    <property type="component" value="Chromosome"/>
</dbReference>
<sequence>MSAGFNNFKELFNNKQNAIRWDIRQLKSEQQALQSIREKYLSDQKSFNLTSKYLTSDKVLGYLPNPLSDKHTQPGGINILNYGSRVQYGCKILGYTEKQGCTP</sequence>
<evidence type="ECO:0000313" key="1">
    <source>
        <dbReference type="EMBL" id="UOO81464.1"/>
    </source>
</evidence>